<feature type="region of interest" description="Disordered" evidence="1">
    <location>
        <begin position="1"/>
        <end position="68"/>
    </location>
</feature>
<accession>A0A0B6XZW4</accession>
<evidence type="ECO:0000313" key="2">
    <source>
        <dbReference type="EMBL" id="CEK49602.1"/>
    </source>
</evidence>
<dbReference type="EMBL" id="HACG01002737">
    <property type="protein sequence ID" value="CEK49602.1"/>
    <property type="molecule type" value="Transcribed_RNA"/>
</dbReference>
<gene>
    <name evidence="2" type="primary">ORF8301</name>
</gene>
<name>A0A0B6XZW4_9EUPU</name>
<reference evidence="2" key="1">
    <citation type="submission" date="2014-12" db="EMBL/GenBank/DDBJ databases">
        <title>Insight into the proteome of Arion vulgaris.</title>
        <authorList>
            <person name="Aradska J."/>
            <person name="Bulat T."/>
            <person name="Smidak R."/>
            <person name="Sarate P."/>
            <person name="Gangsoo J."/>
            <person name="Sialana F."/>
            <person name="Bilban M."/>
            <person name="Lubec G."/>
        </authorList>
    </citation>
    <scope>NUCLEOTIDE SEQUENCE</scope>
    <source>
        <tissue evidence="2">Skin</tissue>
    </source>
</reference>
<feature type="compositionally biased region" description="Polar residues" evidence="1">
    <location>
        <begin position="45"/>
        <end position="60"/>
    </location>
</feature>
<organism evidence="2">
    <name type="scientific">Arion vulgaris</name>
    <dbReference type="NCBI Taxonomy" id="1028688"/>
    <lineage>
        <taxon>Eukaryota</taxon>
        <taxon>Metazoa</taxon>
        <taxon>Spiralia</taxon>
        <taxon>Lophotrochozoa</taxon>
        <taxon>Mollusca</taxon>
        <taxon>Gastropoda</taxon>
        <taxon>Heterobranchia</taxon>
        <taxon>Euthyneura</taxon>
        <taxon>Panpulmonata</taxon>
        <taxon>Eupulmonata</taxon>
        <taxon>Stylommatophora</taxon>
        <taxon>Helicina</taxon>
        <taxon>Arionoidea</taxon>
        <taxon>Arionidae</taxon>
        <taxon>Arion</taxon>
    </lineage>
</organism>
<proteinExistence type="predicted"/>
<evidence type="ECO:0000256" key="1">
    <source>
        <dbReference type="SAM" id="MobiDB-lite"/>
    </source>
</evidence>
<sequence length="68" mass="7005">GDEEDNSLPSNFDSSFLQGESGSPSHSPRGGTSTSSPSHSGVSPNQRRSVSPGNLNGIDNNTDDNSND</sequence>
<dbReference type="AlphaFoldDB" id="A0A0B6XZW4"/>
<feature type="non-terminal residue" evidence="2">
    <location>
        <position position="1"/>
    </location>
</feature>
<feature type="compositionally biased region" description="Polar residues" evidence="1">
    <location>
        <begin position="7"/>
        <end position="20"/>
    </location>
</feature>
<feature type="non-terminal residue" evidence="2">
    <location>
        <position position="68"/>
    </location>
</feature>
<protein>
    <submittedName>
        <fullName evidence="2">Uncharacterized protein</fullName>
    </submittedName>
</protein>
<feature type="compositionally biased region" description="Low complexity" evidence="1">
    <location>
        <begin position="21"/>
        <end position="44"/>
    </location>
</feature>